<organism evidence="1 2">
    <name type="scientific">Daphnia magna</name>
    <dbReference type="NCBI Taxonomy" id="35525"/>
    <lineage>
        <taxon>Eukaryota</taxon>
        <taxon>Metazoa</taxon>
        <taxon>Ecdysozoa</taxon>
        <taxon>Arthropoda</taxon>
        <taxon>Crustacea</taxon>
        <taxon>Branchiopoda</taxon>
        <taxon>Diplostraca</taxon>
        <taxon>Cladocera</taxon>
        <taxon>Anomopoda</taxon>
        <taxon>Daphniidae</taxon>
        <taxon>Daphnia</taxon>
    </lineage>
</organism>
<accession>A0ABQ9ZU13</accession>
<protein>
    <submittedName>
        <fullName evidence="1">Uncharacterized protein</fullName>
    </submittedName>
</protein>
<evidence type="ECO:0000313" key="1">
    <source>
        <dbReference type="EMBL" id="KAK4016414.1"/>
    </source>
</evidence>
<reference evidence="1 2" key="1">
    <citation type="journal article" date="2023" name="Nucleic Acids Res.">
        <title>The hologenome of Daphnia magna reveals possible DNA methylation and microbiome-mediated evolution of the host genome.</title>
        <authorList>
            <person name="Chaturvedi A."/>
            <person name="Li X."/>
            <person name="Dhandapani V."/>
            <person name="Marshall H."/>
            <person name="Kissane S."/>
            <person name="Cuenca-Cambronero M."/>
            <person name="Asole G."/>
            <person name="Calvet F."/>
            <person name="Ruiz-Romero M."/>
            <person name="Marangio P."/>
            <person name="Guigo R."/>
            <person name="Rago D."/>
            <person name="Mirbahai L."/>
            <person name="Eastwood N."/>
            <person name="Colbourne J.K."/>
            <person name="Zhou J."/>
            <person name="Mallon E."/>
            <person name="Orsini L."/>
        </authorList>
    </citation>
    <scope>NUCLEOTIDE SEQUENCE [LARGE SCALE GENOMIC DNA]</scope>
    <source>
        <strain evidence="1">LRV0_1</strain>
    </source>
</reference>
<dbReference type="EMBL" id="JAOYFB010000005">
    <property type="protein sequence ID" value="KAK4016414.1"/>
    <property type="molecule type" value="Genomic_DNA"/>
</dbReference>
<sequence length="62" mass="6748">MPTSFNFFKATIAAAITADVEIHGSPHQLLPQLCPVSHVYITASSAISLHGDIKKFTYISFI</sequence>
<keyword evidence="2" id="KW-1185">Reference proteome</keyword>
<evidence type="ECO:0000313" key="2">
    <source>
        <dbReference type="Proteomes" id="UP001234178"/>
    </source>
</evidence>
<gene>
    <name evidence="1" type="ORF">OUZ56_031366</name>
</gene>
<proteinExistence type="predicted"/>
<name>A0ABQ9ZU13_9CRUS</name>
<comment type="caution">
    <text evidence="1">The sequence shown here is derived from an EMBL/GenBank/DDBJ whole genome shotgun (WGS) entry which is preliminary data.</text>
</comment>
<dbReference type="Proteomes" id="UP001234178">
    <property type="component" value="Unassembled WGS sequence"/>
</dbReference>